<sequence length="597" mass="66567">MNFCKECGRELSEQAQFCKHCGTPVNGGQAAAEEPVNQDPVHKRKISKKSVIIWAAIAAGCVLLFAGYKTGEALTSKEKLIGDFESALKQNDEKKVASLLHSSDVDLTITKQNVKPLMTYLDEHPDEKKDLISSLKDQSGDGLVSIEKAGKQFLIYDRYVLNVEPVYLTVKTSEKGAGLYINDKKVLTTEKENFEKKFGPFVPGSYDVEAKLNSDIGELKKSKHINALDEDASADASLDAQKAKLVFDDGYDKLKGTLWINGQKVKINPFQGTSFGPVLTDGSMSAAVEAEFPWGKLKSEKTPIDSTEIHVNLASDQKFMNEMMQRIAKHTKEEAKAFASGNAGEMTAAAPAYKSDVKDMIEGFKSSNTYFKDAYLSTEFDLDSFHLYNEDGKWKTDVNGIEKHKSAYYDDYSTPDLEENKNGYTYTLVYSDNQKKWLVEKKDPAGLASFKNKKEIRNDKPEEYTSAWASSKGSSKNASAGEELTDHKVYSAVEDYLYNLQDAINLNDFELVADSLKKGSSLYADQKELVAKLNRSNIEEEVADFSIESWDQNGSDATIKTIEKINVIKNGKEQLKTYHWTYHAVVEDGKVLLTSIE</sequence>
<keyword evidence="3 7" id="KW-0812">Transmembrane</keyword>
<evidence type="ECO:0000256" key="1">
    <source>
        <dbReference type="ARBA" id="ARBA00004162"/>
    </source>
</evidence>
<evidence type="ECO:0000256" key="7">
    <source>
        <dbReference type="SAM" id="Phobius"/>
    </source>
</evidence>
<keyword evidence="5 7" id="KW-0472">Membrane</keyword>
<organism evidence="13 14">
    <name type="scientific">Bacillus sonorensis</name>
    <dbReference type="NCBI Taxonomy" id="119858"/>
    <lineage>
        <taxon>Bacteria</taxon>
        <taxon>Bacillati</taxon>
        <taxon>Bacillota</taxon>
        <taxon>Bacilli</taxon>
        <taxon>Bacillales</taxon>
        <taxon>Bacillaceae</taxon>
        <taxon>Bacillus</taxon>
    </lineage>
</organism>
<dbReference type="Proteomes" id="UP000196877">
    <property type="component" value="Chromosome"/>
</dbReference>
<dbReference type="InterPro" id="IPR054530">
    <property type="entry name" value="TcaA_4th"/>
</dbReference>
<evidence type="ECO:0000256" key="4">
    <source>
        <dbReference type="ARBA" id="ARBA00022989"/>
    </source>
</evidence>
<keyword evidence="2" id="KW-1003">Cell membrane</keyword>
<protein>
    <submittedName>
        <fullName evidence="13">Membrane protein YvbJ</fullName>
    </submittedName>
</protein>
<evidence type="ECO:0000259" key="10">
    <source>
        <dbReference type="Pfam" id="PF22819"/>
    </source>
</evidence>
<feature type="compositionally biased region" description="Low complexity" evidence="6">
    <location>
        <begin position="466"/>
        <end position="481"/>
    </location>
</feature>
<feature type="region of interest" description="Disordered" evidence="6">
    <location>
        <begin position="461"/>
        <end position="481"/>
    </location>
</feature>
<evidence type="ECO:0000256" key="2">
    <source>
        <dbReference type="ARBA" id="ARBA00022475"/>
    </source>
</evidence>
<accession>A0ABM6LDG1</accession>
<feature type="domain" description="TcaA 4th" evidence="11">
    <location>
        <begin position="166"/>
        <end position="228"/>
    </location>
</feature>
<name>A0ABM6LDG1_9BACI</name>
<keyword evidence="4 7" id="KW-1133">Transmembrane helix</keyword>
<keyword evidence="14" id="KW-1185">Reference proteome</keyword>
<evidence type="ECO:0000256" key="6">
    <source>
        <dbReference type="SAM" id="MobiDB-lite"/>
    </source>
</evidence>
<dbReference type="Pfam" id="PF22819">
    <property type="entry name" value="TcaA_5th"/>
    <property type="match status" value="1"/>
</dbReference>
<dbReference type="Pfam" id="PF25155">
    <property type="entry name" value="NTF2_YvbJ"/>
    <property type="match status" value="1"/>
</dbReference>
<dbReference type="GeneID" id="92855196"/>
<feature type="domain" description="TcaA protein NTF2-like" evidence="10">
    <location>
        <begin position="486"/>
        <end position="597"/>
    </location>
</feature>
<dbReference type="InterPro" id="IPR054528">
    <property type="entry name" value="TcaA_5th"/>
</dbReference>
<gene>
    <name evidence="13" type="ORF">S101395_00745</name>
</gene>
<dbReference type="InterPro" id="IPR026870">
    <property type="entry name" value="Zinc_ribbon_dom"/>
</dbReference>
<dbReference type="EMBL" id="CP021920">
    <property type="protein sequence ID" value="ASB87299.1"/>
    <property type="molecule type" value="Genomic_DNA"/>
</dbReference>
<dbReference type="InterPro" id="IPR056902">
    <property type="entry name" value="NTF2_YvbJ"/>
</dbReference>
<dbReference type="Pfam" id="PF22820">
    <property type="entry name" value="TcaA_3rd_4th"/>
    <property type="match status" value="2"/>
</dbReference>
<feature type="domain" description="TcaA second" evidence="9">
    <location>
        <begin position="77"/>
        <end position="163"/>
    </location>
</feature>
<feature type="domain" description="YvbJ-like NTF2-like" evidence="12">
    <location>
        <begin position="323"/>
        <end position="441"/>
    </location>
</feature>
<evidence type="ECO:0000313" key="13">
    <source>
        <dbReference type="EMBL" id="ASB87299.1"/>
    </source>
</evidence>
<dbReference type="Pfam" id="PF22813">
    <property type="entry name" value="TcaA_2nd"/>
    <property type="match status" value="1"/>
</dbReference>
<evidence type="ECO:0000259" key="8">
    <source>
        <dbReference type="Pfam" id="PF13240"/>
    </source>
</evidence>
<evidence type="ECO:0000256" key="5">
    <source>
        <dbReference type="ARBA" id="ARBA00023136"/>
    </source>
</evidence>
<dbReference type="InterPro" id="IPR054529">
    <property type="entry name" value="TcaA_2nd"/>
</dbReference>
<evidence type="ECO:0000256" key="3">
    <source>
        <dbReference type="ARBA" id="ARBA00022692"/>
    </source>
</evidence>
<comment type="subcellular location">
    <subcellularLocation>
        <location evidence="1">Cell membrane</location>
        <topology evidence="1">Single-pass membrane protein</topology>
    </subcellularLocation>
</comment>
<feature type="domain" description="TcaA 4th" evidence="11">
    <location>
        <begin position="256"/>
        <end position="312"/>
    </location>
</feature>
<evidence type="ECO:0000259" key="12">
    <source>
        <dbReference type="Pfam" id="PF25155"/>
    </source>
</evidence>
<dbReference type="PANTHER" id="PTHR40038:SF1">
    <property type="entry name" value="MEMBRANE-ASSOCIATED PROTEIN TCAA"/>
    <property type="match status" value="1"/>
</dbReference>
<feature type="domain" description="Zinc-ribbon" evidence="8">
    <location>
        <begin position="3"/>
        <end position="25"/>
    </location>
</feature>
<dbReference type="Pfam" id="PF13240">
    <property type="entry name" value="Zn_Ribbon_1"/>
    <property type="match status" value="1"/>
</dbReference>
<evidence type="ECO:0000313" key="14">
    <source>
        <dbReference type="Proteomes" id="UP000196877"/>
    </source>
</evidence>
<evidence type="ECO:0000259" key="9">
    <source>
        <dbReference type="Pfam" id="PF22813"/>
    </source>
</evidence>
<proteinExistence type="predicted"/>
<reference evidence="13 14" key="1">
    <citation type="submission" date="2017-06" db="EMBL/GenBank/DDBJ databases">
        <title>Genome sequence of Bacillus sonorensis strain SRCM101395.</title>
        <authorList>
            <person name="Cho S.H."/>
        </authorList>
    </citation>
    <scope>NUCLEOTIDE SEQUENCE [LARGE SCALE GENOMIC DNA]</scope>
    <source>
        <strain evidence="13 14">SRCM101395</strain>
    </source>
</reference>
<feature type="transmembrane region" description="Helical" evidence="7">
    <location>
        <begin position="51"/>
        <end position="68"/>
    </location>
</feature>
<dbReference type="PANTHER" id="PTHR40038">
    <property type="entry name" value="MEMBRANE-ASSOCIATED PROTEIN TCAA"/>
    <property type="match status" value="1"/>
</dbReference>
<dbReference type="RefSeq" id="WP_006639133.1">
    <property type="nucleotide sequence ID" value="NZ_BORD01000001.1"/>
</dbReference>
<evidence type="ECO:0000259" key="11">
    <source>
        <dbReference type="Pfam" id="PF22820"/>
    </source>
</evidence>